<dbReference type="Proteomes" id="UP000489600">
    <property type="component" value="Unassembled WGS sequence"/>
</dbReference>
<accession>A0A565BQ04</accession>
<proteinExistence type="predicted"/>
<evidence type="ECO:0000313" key="3">
    <source>
        <dbReference type="Proteomes" id="UP000489600"/>
    </source>
</evidence>
<feature type="compositionally biased region" description="Polar residues" evidence="1">
    <location>
        <begin position="1"/>
        <end position="12"/>
    </location>
</feature>
<evidence type="ECO:0000313" key="2">
    <source>
        <dbReference type="EMBL" id="VVB03399.1"/>
    </source>
</evidence>
<dbReference type="EMBL" id="CABITT030000004">
    <property type="protein sequence ID" value="VVB03399.1"/>
    <property type="molecule type" value="Genomic_DNA"/>
</dbReference>
<organism evidence="2 3">
    <name type="scientific">Arabis nemorensis</name>
    <dbReference type="NCBI Taxonomy" id="586526"/>
    <lineage>
        <taxon>Eukaryota</taxon>
        <taxon>Viridiplantae</taxon>
        <taxon>Streptophyta</taxon>
        <taxon>Embryophyta</taxon>
        <taxon>Tracheophyta</taxon>
        <taxon>Spermatophyta</taxon>
        <taxon>Magnoliopsida</taxon>
        <taxon>eudicotyledons</taxon>
        <taxon>Gunneridae</taxon>
        <taxon>Pentapetalae</taxon>
        <taxon>rosids</taxon>
        <taxon>malvids</taxon>
        <taxon>Brassicales</taxon>
        <taxon>Brassicaceae</taxon>
        <taxon>Arabideae</taxon>
        <taxon>Arabis</taxon>
    </lineage>
</organism>
<sequence length="114" mass="12517">MVTFTPTASTLNHDAPEFRPVTPPNSVVPEPITSDAYAPVLRPPFTLNPDAPPYRLHPDKRSLFITLSNGFPLTESQICNFFSRQLLSIVRGGCACAQGRKEVGAFWESDIQAS</sequence>
<protein>
    <submittedName>
        <fullName evidence="2">Uncharacterized protein</fullName>
    </submittedName>
</protein>
<reference evidence="2" key="1">
    <citation type="submission" date="2019-07" db="EMBL/GenBank/DDBJ databases">
        <authorList>
            <person name="Dittberner H."/>
        </authorList>
    </citation>
    <scope>NUCLEOTIDE SEQUENCE [LARGE SCALE GENOMIC DNA]</scope>
</reference>
<evidence type="ECO:0000256" key="1">
    <source>
        <dbReference type="SAM" id="MobiDB-lite"/>
    </source>
</evidence>
<dbReference type="OrthoDB" id="1882251at2759"/>
<name>A0A565BQ04_9BRAS</name>
<dbReference type="AlphaFoldDB" id="A0A565BQ04"/>
<keyword evidence="3" id="KW-1185">Reference proteome</keyword>
<gene>
    <name evidence="2" type="ORF">ANE_LOCUS13843</name>
</gene>
<comment type="caution">
    <text evidence="2">The sequence shown here is derived from an EMBL/GenBank/DDBJ whole genome shotgun (WGS) entry which is preliminary data.</text>
</comment>
<feature type="region of interest" description="Disordered" evidence="1">
    <location>
        <begin position="1"/>
        <end position="32"/>
    </location>
</feature>